<organism evidence="5 6">
    <name type="scientific">Halomonas binhaiensis</name>
    <dbReference type="NCBI Taxonomy" id="2562282"/>
    <lineage>
        <taxon>Bacteria</taxon>
        <taxon>Pseudomonadati</taxon>
        <taxon>Pseudomonadota</taxon>
        <taxon>Gammaproteobacteria</taxon>
        <taxon>Oceanospirillales</taxon>
        <taxon>Halomonadaceae</taxon>
        <taxon>Halomonas</taxon>
    </lineage>
</organism>
<accession>A0A5C1NI58</accession>
<evidence type="ECO:0000259" key="4">
    <source>
        <dbReference type="PROSITE" id="PS50222"/>
    </source>
</evidence>
<dbReference type="PANTHER" id="PTHR37419:SF1">
    <property type="entry name" value="SERINE_THREONINE-PROTEIN KINASE TOXIN HIPA"/>
    <property type="match status" value="1"/>
</dbReference>
<name>A0A5C1NI58_9GAMM</name>
<dbReference type="InterPro" id="IPR017508">
    <property type="entry name" value="HipA_N1"/>
</dbReference>
<dbReference type="Proteomes" id="UP000324285">
    <property type="component" value="Chromosome"/>
</dbReference>
<dbReference type="PROSITE" id="PS50222">
    <property type="entry name" value="EF_HAND_2"/>
    <property type="match status" value="1"/>
</dbReference>
<evidence type="ECO:0000256" key="1">
    <source>
        <dbReference type="ARBA" id="ARBA00010164"/>
    </source>
</evidence>
<reference evidence="5" key="1">
    <citation type="submission" date="2021-02" db="EMBL/GenBank/DDBJ databases">
        <title>Strain Y2R2, a novel species of the genus Halomonas.</title>
        <authorList>
            <person name="Huang H."/>
        </authorList>
    </citation>
    <scope>NUCLEOTIDE SEQUENCE</scope>
    <source>
        <strain evidence="5">Y2R2</strain>
    </source>
</reference>
<dbReference type="EMBL" id="CP038437">
    <property type="protein sequence ID" value="QEM81755.1"/>
    <property type="molecule type" value="Genomic_DNA"/>
</dbReference>
<dbReference type="InterPro" id="IPR012893">
    <property type="entry name" value="HipA-like_C"/>
</dbReference>
<dbReference type="RefSeq" id="WP_149284766.1">
    <property type="nucleotide sequence ID" value="NZ_CP038437.2"/>
</dbReference>
<dbReference type="NCBIfam" id="TIGR03071">
    <property type="entry name" value="couple_hipA"/>
    <property type="match status" value="1"/>
</dbReference>
<keyword evidence="6" id="KW-1185">Reference proteome</keyword>
<feature type="domain" description="EF-hand" evidence="4">
    <location>
        <begin position="226"/>
        <end position="261"/>
    </location>
</feature>
<dbReference type="Gene3D" id="1.10.1070.20">
    <property type="match status" value="1"/>
</dbReference>
<dbReference type="AlphaFoldDB" id="A0A5C1NI58"/>
<evidence type="ECO:0000313" key="5">
    <source>
        <dbReference type="EMBL" id="QEM81755.1"/>
    </source>
</evidence>
<keyword evidence="3" id="KW-0418">Kinase</keyword>
<dbReference type="OrthoDB" id="9805913at2"/>
<dbReference type="InterPro" id="IPR002048">
    <property type="entry name" value="EF_hand_dom"/>
</dbReference>
<dbReference type="GO" id="GO:0005829">
    <property type="term" value="C:cytosol"/>
    <property type="evidence" value="ECO:0007669"/>
    <property type="project" value="TreeGrafter"/>
</dbReference>
<evidence type="ECO:0000256" key="2">
    <source>
        <dbReference type="ARBA" id="ARBA00022679"/>
    </source>
</evidence>
<dbReference type="KEGG" id="hbh:E4T21_09475"/>
<dbReference type="SUPFAM" id="SSF47473">
    <property type="entry name" value="EF-hand"/>
    <property type="match status" value="1"/>
</dbReference>
<dbReference type="GO" id="GO:0005509">
    <property type="term" value="F:calcium ion binding"/>
    <property type="evidence" value="ECO:0007669"/>
    <property type="project" value="InterPro"/>
</dbReference>
<keyword evidence="2" id="KW-0808">Transferase</keyword>
<dbReference type="Pfam" id="PF13657">
    <property type="entry name" value="Couple_hipA"/>
    <property type="match status" value="1"/>
</dbReference>
<dbReference type="InterPro" id="IPR011992">
    <property type="entry name" value="EF-hand-dom_pair"/>
</dbReference>
<dbReference type="InterPro" id="IPR052028">
    <property type="entry name" value="HipA_Ser/Thr_kinase"/>
</dbReference>
<dbReference type="PANTHER" id="PTHR37419">
    <property type="entry name" value="SERINE/THREONINE-PROTEIN KINASE TOXIN HIPA"/>
    <property type="match status" value="1"/>
</dbReference>
<comment type="similarity">
    <text evidence="1">Belongs to the HipA Ser/Thr kinase family.</text>
</comment>
<evidence type="ECO:0000256" key="3">
    <source>
        <dbReference type="ARBA" id="ARBA00022777"/>
    </source>
</evidence>
<sequence length="418" mass="47873">MKSEPVQVLGLRLLECDVGHLVGYQGGRNILVFADDYVQDPERPVLTLTTHPLFPRAAQLLREPWIRQQRLHPVLSNLLPEGAMREWMAQWLKVHPDNEFPLLAELGHDLPGALVAQPLPAEQIPEAVLAYRTSVSPMRREGHRQRGFSLAGVQMKFSMQEQGGRFHLGGSELLGGWIIKTPSVRHHQVPANEFTVMQLAAAAGVEVPETRLVPMTQIEGLPELNLPDESLAYAIRRFDRDGKRRIHMEDFAQVLFRYAHDKYSGPNYEALGRLLREYSGDGLADLQQFARRLLVNILVANGDAHLKNWSLYYADGRTPRLAPAYDILMTRAYIEDEQDIALNLNGHKNWYRFGMDDFQAWAAGVGVNWRVIRIVLEDTLQRARALWPGLLEDSAMFDGHRQRLRQHWRHLHPDFRIH</sequence>
<dbReference type="GO" id="GO:0004674">
    <property type="term" value="F:protein serine/threonine kinase activity"/>
    <property type="evidence" value="ECO:0007669"/>
    <property type="project" value="TreeGrafter"/>
</dbReference>
<dbReference type="Pfam" id="PF07804">
    <property type="entry name" value="HipA_C"/>
    <property type="match status" value="1"/>
</dbReference>
<evidence type="ECO:0000313" key="6">
    <source>
        <dbReference type="Proteomes" id="UP000324285"/>
    </source>
</evidence>
<gene>
    <name evidence="5" type="ORF">E4T21_09475</name>
</gene>
<protein>
    <submittedName>
        <fullName evidence="5">Type II toxin-antitoxin system HipA family toxin</fullName>
    </submittedName>
</protein>
<proteinExistence type="inferred from homology"/>